<feature type="non-terminal residue" evidence="5">
    <location>
        <position position="1"/>
    </location>
</feature>
<dbReference type="InterPro" id="IPR044925">
    <property type="entry name" value="His-Me_finger_sf"/>
</dbReference>
<evidence type="ECO:0000256" key="2">
    <source>
        <dbReference type="ARBA" id="ARBA00022722"/>
    </source>
</evidence>
<dbReference type="SMART" id="SM00892">
    <property type="entry name" value="Endonuclease_NS"/>
    <property type="match status" value="1"/>
</dbReference>
<dbReference type="PANTHER" id="PTHR13966:SF19">
    <property type="entry name" value="NUCLEASE EXOG, MITOCHONDRIAL"/>
    <property type="match status" value="1"/>
</dbReference>
<dbReference type="PANTHER" id="PTHR13966">
    <property type="entry name" value="ENDONUCLEASE RELATED"/>
    <property type="match status" value="1"/>
</dbReference>
<evidence type="ECO:0000313" key="5">
    <source>
        <dbReference type="EMBL" id="KAJ8983026.1"/>
    </source>
</evidence>
<evidence type="ECO:0000259" key="4">
    <source>
        <dbReference type="SMART" id="SM00892"/>
    </source>
</evidence>
<dbReference type="Pfam" id="PF01223">
    <property type="entry name" value="Endonuclease_NS"/>
    <property type="match status" value="1"/>
</dbReference>
<evidence type="ECO:0000256" key="1">
    <source>
        <dbReference type="ARBA" id="ARBA00010052"/>
    </source>
</evidence>
<evidence type="ECO:0000256" key="3">
    <source>
        <dbReference type="ARBA" id="ARBA00022759"/>
    </source>
</evidence>
<comment type="similarity">
    <text evidence="1">Belongs to the DNA/RNA non-specific endonuclease family.</text>
</comment>
<keyword evidence="3" id="KW-0378">Hydrolase</keyword>
<comment type="caution">
    <text evidence="5">The sequence shown here is derived from an EMBL/GenBank/DDBJ whole genome shotgun (WGS) entry which is preliminary data.</text>
</comment>
<dbReference type="Gene3D" id="3.40.570.10">
    <property type="entry name" value="Extracellular Endonuclease, subunit A"/>
    <property type="match status" value="1"/>
</dbReference>
<evidence type="ECO:0000313" key="6">
    <source>
        <dbReference type="Proteomes" id="UP001162164"/>
    </source>
</evidence>
<protein>
    <recommendedName>
        <fullName evidence="4">DNA/RNA non-specific endonuclease/pyrophosphatase/phosphodiesterase domain-containing protein</fullName>
    </recommendedName>
</protein>
<organism evidence="5 6">
    <name type="scientific">Molorchus minor</name>
    <dbReference type="NCBI Taxonomy" id="1323400"/>
    <lineage>
        <taxon>Eukaryota</taxon>
        <taxon>Metazoa</taxon>
        <taxon>Ecdysozoa</taxon>
        <taxon>Arthropoda</taxon>
        <taxon>Hexapoda</taxon>
        <taxon>Insecta</taxon>
        <taxon>Pterygota</taxon>
        <taxon>Neoptera</taxon>
        <taxon>Endopterygota</taxon>
        <taxon>Coleoptera</taxon>
        <taxon>Polyphaga</taxon>
        <taxon>Cucujiformia</taxon>
        <taxon>Chrysomeloidea</taxon>
        <taxon>Cerambycidae</taxon>
        <taxon>Lamiinae</taxon>
        <taxon>Monochamini</taxon>
        <taxon>Molorchus</taxon>
    </lineage>
</organism>
<dbReference type="InterPro" id="IPR044929">
    <property type="entry name" value="DNA/RNA_non-sp_Endonuclease_sf"/>
</dbReference>
<sequence>SEFIYPEHGETSLIFNLGDELDFVCPGRTVLVEGVATEEVVRATCVSSTRFRTAVRNSGSIWSRITCSDDPIPSSRLTGRSCEAGGVDAEIGFSLRDDVCYDRVRQSPLYTYYNLTKSIGNNAKGTPRPLFSEDDGFYSLGTRTVNSLYVRGAQRATINTLIGLTTSDTKYIDGGSWYFLARGHLTARADFFYPAQQNGTFRYINAAPQWQTFNGLNWNMVEQSTRNYADRNGLDLQVWTGIYGVTTLPHESTGEDVDLYIYTVSAPFSLPVPALYWKVVYDPISRRGVALIGLNNPYLDEVSRFILCRDVSETLTWVTWNKNDLREGYSYACTIPDLRDVIPYAPDLPVTGLLL</sequence>
<accession>A0ABQ9JXE0</accession>
<keyword evidence="6" id="KW-1185">Reference proteome</keyword>
<dbReference type="EMBL" id="JAPWTJ010000097">
    <property type="protein sequence ID" value="KAJ8983026.1"/>
    <property type="molecule type" value="Genomic_DNA"/>
</dbReference>
<gene>
    <name evidence="5" type="ORF">NQ317_014323</name>
</gene>
<dbReference type="Proteomes" id="UP001162164">
    <property type="component" value="Unassembled WGS sequence"/>
</dbReference>
<dbReference type="InterPro" id="IPR001604">
    <property type="entry name" value="Endo_G_ENPP1-like_dom"/>
</dbReference>
<reference evidence="5" key="1">
    <citation type="journal article" date="2023" name="Insect Mol. Biol.">
        <title>Genome sequencing provides insights into the evolution of gene families encoding plant cell wall-degrading enzymes in longhorned beetles.</title>
        <authorList>
            <person name="Shin N.R."/>
            <person name="Okamura Y."/>
            <person name="Kirsch R."/>
            <person name="Pauchet Y."/>
        </authorList>
    </citation>
    <scope>NUCLEOTIDE SEQUENCE</scope>
    <source>
        <strain evidence="5">MMC_N1</strain>
    </source>
</reference>
<dbReference type="InterPro" id="IPR040255">
    <property type="entry name" value="Non-specific_endonuclease"/>
</dbReference>
<keyword evidence="3" id="KW-0255">Endonuclease</keyword>
<dbReference type="SUPFAM" id="SSF54060">
    <property type="entry name" value="His-Me finger endonucleases"/>
    <property type="match status" value="1"/>
</dbReference>
<keyword evidence="2" id="KW-0540">Nuclease</keyword>
<proteinExistence type="inferred from homology"/>
<name>A0ABQ9JXE0_9CUCU</name>
<feature type="domain" description="DNA/RNA non-specific endonuclease/pyrophosphatase/phosphodiesterase" evidence="4">
    <location>
        <begin position="93"/>
        <end position="338"/>
    </location>
</feature>